<reference evidence="2 3" key="1">
    <citation type="journal article" date="2013" name="PLoS Genet.">
        <title>Distinctive expansion of potential virulence genes in the genome of the oomycete fish pathogen Saprolegnia parasitica.</title>
        <authorList>
            <person name="Jiang R.H."/>
            <person name="de Bruijn I."/>
            <person name="Haas B.J."/>
            <person name="Belmonte R."/>
            <person name="Lobach L."/>
            <person name="Christie J."/>
            <person name="van den Ackerveken G."/>
            <person name="Bottin A."/>
            <person name="Bulone V."/>
            <person name="Diaz-Moreno S.M."/>
            <person name="Dumas B."/>
            <person name="Fan L."/>
            <person name="Gaulin E."/>
            <person name="Govers F."/>
            <person name="Grenville-Briggs L.J."/>
            <person name="Horner N.R."/>
            <person name="Levin J.Z."/>
            <person name="Mammella M."/>
            <person name="Meijer H.J."/>
            <person name="Morris P."/>
            <person name="Nusbaum C."/>
            <person name="Oome S."/>
            <person name="Phillips A.J."/>
            <person name="van Rooyen D."/>
            <person name="Rzeszutek E."/>
            <person name="Saraiva M."/>
            <person name="Secombes C.J."/>
            <person name="Seidl M.F."/>
            <person name="Snel B."/>
            <person name="Stassen J.H."/>
            <person name="Sykes S."/>
            <person name="Tripathy S."/>
            <person name="van den Berg H."/>
            <person name="Vega-Arreguin J.C."/>
            <person name="Wawra S."/>
            <person name="Young S.K."/>
            <person name="Zeng Q."/>
            <person name="Dieguez-Uribeondo J."/>
            <person name="Russ C."/>
            <person name="Tyler B.M."/>
            <person name="van West P."/>
        </authorList>
    </citation>
    <scope>NUCLEOTIDE SEQUENCE [LARGE SCALE GENOMIC DNA]</scope>
    <source>
        <strain evidence="2 3">CBS 223.65</strain>
    </source>
</reference>
<name>A0A067BYL0_SAPPC</name>
<dbReference type="Proteomes" id="UP000030745">
    <property type="component" value="Unassembled WGS sequence"/>
</dbReference>
<sequence length="135" mass="14013">MQLPLVLVLCALVSVFAADSLDAASFAIATDLRNTMEHGLTRNNTAAATQPIQESPMLSDAEMARVWATAHNGGLSVLSGISVYGSIALDLQSIATHGLTPTNGASFLTNVQLAIDLGTLTNGSTIVSVRSQVLF</sequence>
<dbReference type="RefSeq" id="XP_012209873.1">
    <property type="nucleotide sequence ID" value="XM_012354483.1"/>
</dbReference>
<dbReference type="KEGG" id="spar:SPRG_15486"/>
<keyword evidence="3" id="KW-1185">Reference proteome</keyword>
<evidence type="ECO:0000313" key="2">
    <source>
        <dbReference type="EMBL" id="KDO19406.1"/>
    </source>
</evidence>
<feature type="signal peptide" evidence="1">
    <location>
        <begin position="1"/>
        <end position="17"/>
    </location>
</feature>
<accession>A0A067BYL0</accession>
<evidence type="ECO:0008006" key="4">
    <source>
        <dbReference type="Google" id="ProtNLM"/>
    </source>
</evidence>
<evidence type="ECO:0000256" key="1">
    <source>
        <dbReference type="SAM" id="SignalP"/>
    </source>
</evidence>
<dbReference type="GeneID" id="24137211"/>
<dbReference type="EMBL" id="KK583352">
    <property type="protein sequence ID" value="KDO19406.1"/>
    <property type="molecule type" value="Genomic_DNA"/>
</dbReference>
<dbReference type="VEuPathDB" id="FungiDB:SPRG_15486"/>
<organism evidence="2 3">
    <name type="scientific">Saprolegnia parasitica (strain CBS 223.65)</name>
    <dbReference type="NCBI Taxonomy" id="695850"/>
    <lineage>
        <taxon>Eukaryota</taxon>
        <taxon>Sar</taxon>
        <taxon>Stramenopiles</taxon>
        <taxon>Oomycota</taxon>
        <taxon>Saprolegniomycetes</taxon>
        <taxon>Saprolegniales</taxon>
        <taxon>Saprolegniaceae</taxon>
        <taxon>Saprolegnia</taxon>
    </lineage>
</organism>
<keyword evidence="1" id="KW-0732">Signal</keyword>
<protein>
    <recommendedName>
        <fullName evidence="4">SCP domain-containing protein</fullName>
    </recommendedName>
</protein>
<feature type="chain" id="PRO_5001633912" description="SCP domain-containing protein" evidence="1">
    <location>
        <begin position="18"/>
        <end position="135"/>
    </location>
</feature>
<gene>
    <name evidence="2" type="ORF">SPRG_15486</name>
</gene>
<proteinExistence type="predicted"/>
<dbReference type="AlphaFoldDB" id="A0A067BYL0"/>
<evidence type="ECO:0000313" key="3">
    <source>
        <dbReference type="Proteomes" id="UP000030745"/>
    </source>
</evidence>